<accession>A0ABY6MQU9</accession>
<evidence type="ECO:0000259" key="2">
    <source>
        <dbReference type="PROSITE" id="PS50846"/>
    </source>
</evidence>
<dbReference type="InterPro" id="IPR036163">
    <property type="entry name" value="HMA_dom_sf"/>
</dbReference>
<proteinExistence type="predicted"/>
<sequence length="69" mass="7427">MNQVFEVQGMSCGHCVRAVTQAVQKLDGQARVEVDLARGRVTVDTGAAREAVVQAIESEGYRVRPASPQ</sequence>
<dbReference type="InterPro" id="IPR017969">
    <property type="entry name" value="Heavy-metal-associated_CS"/>
</dbReference>
<feature type="domain" description="HMA" evidence="2">
    <location>
        <begin position="1"/>
        <end position="64"/>
    </location>
</feature>
<evidence type="ECO:0000256" key="1">
    <source>
        <dbReference type="ARBA" id="ARBA00022723"/>
    </source>
</evidence>
<dbReference type="Proteomes" id="UP001163266">
    <property type="component" value="Chromosome"/>
</dbReference>
<dbReference type="CDD" id="cd00371">
    <property type="entry name" value="HMA"/>
    <property type="match status" value="1"/>
</dbReference>
<keyword evidence="4" id="KW-1185">Reference proteome</keyword>
<evidence type="ECO:0000313" key="3">
    <source>
        <dbReference type="EMBL" id="UZD54377.1"/>
    </source>
</evidence>
<dbReference type="RefSeq" id="WP_264891946.1">
    <property type="nucleotide sequence ID" value="NZ_CP110257.1"/>
</dbReference>
<protein>
    <submittedName>
        <fullName evidence="3">Cation transporter</fullName>
    </submittedName>
</protein>
<dbReference type="PROSITE" id="PS50846">
    <property type="entry name" value="HMA_2"/>
    <property type="match status" value="1"/>
</dbReference>
<dbReference type="EMBL" id="CP110257">
    <property type="protein sequence ID" value="UZD54377.1"/>
    <property type="molecule type" value="Genomic_DNA"/>
</dbReference>
<dbReference type="Pfam" id="PF00403">
    <property type="entry name" value="HMA"/>
    <property type="match status" value="1"/>
</dbReference>
<keyword evidence="1" id="KW-0479">Metal-binding</keyword>
<dbReference type="InterPro" id="IPR006121">
    <property type="entry name" value="HMA_dom"/>
</dbReference>
<organism evidence="3 4">
    <name type="scientific">Caldimonas aquatica</name>
    <dbReference type="NCBI Taxonomy" id="376175"/>
    <lineage>
        <taxon>Bacteria</taxon>
        <taxon>Pseudomonadati</taxon>
        <taxon>Pseudomonadota</taxon>
        <taxon>Betaproteobacteria</taxon>
        <taxon>Burkholderiales</taxon>
        <taxon>Sphaerotilaceae</taxon>
        <taxon>Caldimonas</taxon>
    </lineage>
</organism>
<gene>
    <name evidence="3" type="ORF">OMP39_11960</name>
</gene>
<name>A0ABY6MQU9_9BURK</name>
<evidence type="ECO:0000313" key="4">
    <source>
        <dbReference type="Proteomes" id="UP001163266"/>
    </source>
</evidence>
<dbReference type="PROSITE" id="PS01047">
    <property type="entry name" value="HMA_1"/>
    <property type="match status" value="1"/>
</dbReference>
<dbReference type="Gene3D" id="3.30.70.100">
    <property type="match status" value="1"/>
</dbReference>
<reference evidence="3" key="1">
    <citation type="submission" date="2022-10" db="EMBL/GenBank/DDBJ databases">
        <title>Complete genome sequence of Schlegelella aquatica LMG 23380.</title>
        <authorList>
            <person name="Musilova J."/>
            <person name="Kourilova X."/>
            <person name="Bezdicek M."/>
            <person name="Hermankova K."/>
            <person name="Obruca S."/>
            <person name="Sedlar K."/>
        </authorList>
    </citation>
    <scope>NUCLEOTIDE SEQUENCE</scope>
    <source>
        <strain evidence="3">LMG 23380</strain>
    </source>
</reference>
<dbReference type="SUPFAM" id="SSF55008">
    <property type="entry name" value="HMA, heavy metal-associated domain"/>
    <property type="match status" value="1"/>
</dbReference>